<dbReference type="PROSITE" id="PS50297">
    <property type="entry name" value="ANK_REP_REGION"/>
    <property type="match status" value="1"/>
</dbReference>
<dbReference type="SMART" id="SM00248">
    <property type="entry name" value="ANK"/>
    <property type="match status" value="8"/>
</dbReference>
<dbReference type="OrthoDB" id="45118at2759"/>
<feature type="repeat" description="ANK" evidence="1">
    <location>
        <begin position="107"/>
        <end position="128"/>
    </location>
</feature>
<dbReference type="Gene3D" id="1.25.40.20">
    <property type="entry name" value="Ankyrin repeat-containing domain"/>
    <property type="match status" value="2"/>
</dbReference>
<accession>A0A9N8EMP0</accession>
<comment type="caution">
    <text evidence="4">The sequence shown here is derived from an EMBL/GenBank/DDBJ whole genome shotgun (WGS) entry which is preliminary data.</text>
</comment>
<dbReference type="InterPro" id="IPR002110">
    <property type="entry name" value="Ankyrin_rpt"/>
</dbReference>
<dbReference type="SUPFAM" id="SSF48403">
    <property type="entry name" value="Ankyrin repeat"/>
    <property type="match status" value="1"/>
</dbReference>
<dbReference type="InterPro" id="IPR036770">
    <property type="entry name" value="Ankyrin_rpt-contain_sf"/>
</dbReference>
<dbReference type="Pfam" id="PF12796">
    <property type="entry name" value="Ank_2"/>
    <property type="match status" value="2"/>
</dbReference>
<reference evidence="4" key="1">
    <citation type="submission" date="2020-06" db="EMBL/GenBank/DDBJ databases">
        <authorList>
            <consortium name="Plant Systems Biology data submission"/>
        </authorList>
    </citation>
    <scope>NUCLEOTIDE SEQUENCE</scope>
    <source>
        <strain evidence="4">D6</strain>
    </source>
</reference>
<sequence>MAATTPLLLLLDSVLSQDAARINEARTRIRQLVIQANGQAPAPTNPSHFSLLQEVDTLLTPYPHLASVASTHDGSLPLHFAASIGDVQVATRILSQYPPAASTPNTKGKIPLHYAAREGRTDMVAYFLYATPRTAEITSKKQKLALHFAAGDGHTSVVRNLLHVYPKGASLPSAKGKLPLHFAARWGHIQIASDLLFLYPEGVRCVDWDGSLPLHDAAREGQVVMSKFLIERYPTGLSIANIRGEIPLFPAVRSGNVDLVILYLQGWPIAGMHVLKSVTEQDSIQDWDWKIVELCLRGAVENFLDCQLLEGKEPPAVCCPVQRDDFLCSIQSTGEEQGKKGKNKNKTTRLMKACCERQMGCSEPNLGHVVLPTSSLSATSPYATTNSAVGPMPRSKSPILEEGGSRSKKRSGTGENCLDRKRKRSESGVQGDDALTATMARQRKFIALHAALACGASSHVLRCVMKKYPEQLKETDELGQFPLHLAVQSPACCPTKQSTMSSQTRRLNTDDHKDVLKIVVEDILKACPEAACAPDYLGRLPLHLAIAAKADFAIIQELVKANPSSGVDPVPSSYSRFEGKPPIYMATDYDCDLSTTYLLLRGDPSVVSPGSKAAGIVKAD</sequence>
<dbReference type="PANTHER" id="PTHR24121">
    <property type="entry name" value="NO MECHANORECEPTOR POTENTIAL C, ISOFORM D-RELATED"/>
    <property type="match status" value="1"/>
</dbReference>
<evidence type="ECO:0000256" key="3">
    <source>
        <dbReference type="SAM" id="SignalP"/>
    </source>
</evidence>
<keyword evidence="5" id="KW-1185">Reference proteome</keyword>
<feature type="signal peptide" evidence="3">
    <location>
        <begin position="1"/>
        <end position="16"/>
    </location>
</feature>
<proteinExistence type="predicted"/>
<evidence type="ECO:0000256" key="2">
    <source>
        <dbReference type="SAM" id="MobiDB-lite"/>
    </source>
</evidence>
<dbReference type="Proteomes" id="UP001153069">
    <property type="component" value="Unassembled WGS sequence"/>
</dbReference>
<dbReference type="PANTHER" id="PTHR24121:SF21">
    <property type="entry name" value="ANKYRIN REPEAT FAMILY PROTEIN"/>
    <property type="match status" value="1"/>
</dbReference>
<protein>
    <submittedName>
        <fullName evidence="4">Ankyrin repeat-containing protein</fullName>
    </submittedName>
</protein>
<evidence type="ECO:0000313" key="4">
    <source>
        <dbReference type="EMBL" id="CAB9522136.1"/>
    </source>
</evidence>
<keyword evidence="1" id="KW-0040">ANK repeat</keyword>
<evidence type="ECO:0000313" key="5">
    <source>
        <dbReference type="Proteomes" id="UP001153069"/>
    </source>
</evidence>
<feature type="chain" id="PRO_5040138982" evidence="3">
    <location>
        <begin position="17"/>
        <end position="620"/>
    </location>
</feature>
<keyword evidence="3" id="KW-0732">Signal</keyword>
<dbReference type="EMBL" id="CAICTM010001269">
    <property type="protein sequence ID" value="CAB9522136.1"/>
    <property type="molecule type" value="Genomic_DNA"/>
</dbReference>
<organism evidence="4 5">
    <name type="scientific">Seminavis robusta</name>
    <dbReference type="NCBI Taxonomy" id="568900"/>
    <lineage>
        <taxon>Eukaryota</taxon>
        <taxon>Sar</taxon>
        <taxon>Stramenopiles</taxon>
        <taxon>Ochrophyta</taxon>
        <taxon>Bacillariophyta</taxon>
        <taxon>Bacillariophyceae</taxon>
        <taxon>Bacillariophycidae</taxon>
        <taxon>Naviculales</taxon>
        <taxon>Naviculaceae</taxon>
        <taxon>Seminavis</taxon>
    </lineage>
</organism>
<feature type="region of interest" description="Disordered" evidence="2">
    <location>
        <begin position="382"/>
        <end position="430"/>
    </location>
</feature>
<evidence type="ECO:0000256" key="1">
    <source>
        <dbReference type="PROSITE-ProRule" id="PRU00023"/>
    </source>
</evidence>
<dbReference type="AlphaFoldDB" id="A0A9N8EMP0"/>
<gene>
    <name evidence="4" type="ORF">SEMRO_1271_G258060.1</name>
</gene>
<dbReference type="PROSITE" id="PS50088">
    <property type="entry name" value="ANK_REPEAT"/>
    <property type="match status" value="1"/>
</dbReference>
<name>A0A9N8EMP0_9STRA</name>